<proteinExistence type="predicted"/>
<gene>
    <name evidence="10" type="ORF">KUTeg_007583</name>
</gene>
<dbReference type="SUPFAM" id="SSF57196">
    <property type="entry name" value="EGF/Laminin"/>
    <property type="match status" value="2"/>
</dbReference>
<dbReference type="InterPro" id="IPR000152">
    <property type="entry name" value="EGF-type_Asp/Asn_hydroxyl_site"/>
</dbReference>
<feature type="coiled-coil region" evidence="7">
    <location>
        <begin position="68"/>
        <end position="102"/>
    </location>
</feature>
<comment type="caution">
    <text evidence="10">The sequence shown here is derived from an EMBL/GenBank/DDBJ whole genome shotgun (WGS) entry which is preliminary data.</text>
</comment>
<dbReference type="InterPro" id="IPR018097">
    <property type="entry name" value="EGF_Ca-bd_CS"/>
</dbReference>
<reference evidence="10 11" key="1">
    <citation type="submission" date="2022-12" db="EMBL/GenBank/DDBJ databases">
        <title>Chromosome-level genome of Tegillarca granosa.</title>
        <authorList>
            <person name="Kim J."/>
        </authorList>
    </citation>
    <scope>NUCLEOTIDE SEQUENCE [LARGE SCALE GENOMIC DNA]</scope>
    <source>
        <strain evidence="10">Teg-2019</strain>
        <tissue evidence="10">Adductor muscle</tissue>
    </source>
</reference>
<dbReference type="PANTHER" id="PTHR24042">
    <property type="entry name" value="NEL HOMOLOG"/>
    <property type="match status" value="1"/>
</dbReference>
<dbReference type="CDD" id="cd00054">
    <property type="entry name" value="EGF_CA"/>
    <property type="match status" value="2"/>
</dbReference>
<dbReference type="InterPro" id="IPR051586">
    <property type="entry name" value="PKC-binding_NELL"/>
</dbReference>
<evidence type="ECO:0000256" key="3">
    <source>
        <dbReference type="ARBA" id="ARBA00022737"/>
    </source>
</evidence>
<dbReference type="Pfam" id="PF12947">
    <property type="entry name" value="EGF_3"/>
    <property type="match status" value="1"/>
</dbReference>
<evidence type="ECO:0000313" key="10">
    <source>
        <dbReference type="EMBL" id="KAJ8315433.1"/>
    </source>
</evidence>
<protein>
    <submittedName>
        <fullName evidence="10">Uncharacterized protein</fullName>
    </submittedName>
</protein>
<dbReference type="Gene3D" id="2.10.25.10">
    <property type="entry name" value="Laminin"/>
    <property type="match status" value="2"/>
</dbReference>
<evidence type="ECO:0000259" key="8">
    <source>
        <dbReference type="PROSITE" id="PS50026"/>
    </source>
</evidence>
<evidence type="ECO:0000256" key="5">
    <source>
        <dbReference type="ARBA" id="ARBA00023180"/>
    </source>
</evidence>
<keyword evidence="3" id="KW-0677">Repeat</keyword>
<feature type="domain" description="EGF-like" evidence="8">
    <location>
        <begin position="325"/>
        <end position="367"/>
    </location>
</feature>
<dbReference type="PANTHER" id="PTHR24042:SF5">
    <property type="entry name" value="EGF-LIKE CALCIUM-BINDING DOMAIN-CONTAINING PROTEIN"/>
    <property type="match status" value="1"/>
</dbReference>
<dbReference type="PROSITE" id="PS00010">
    <property type="entry name" value="ASX_HYDROXYL"/>
    <property type="match status" value="2"/>
</dbReference>
<keyword evidence="11" id="KW-1185">Reference proteome</keyword>
<keyword evidence="5" id="KW-0325">Glycoprotein</keyword>
<keyword evidence="1 6" id="KW-0245">EGF-like domain</keyword>
<keyword evidence="4" id="KW-1015">Disulfide bond</keyword>
<feature type="domain" description="VWFC" evidence="9">
    <location>
        <begin position="106"/>
        <end position="197"/>
    </location>
</feature>
<dbReference type="PROSITE" id="PS01186">
    <property type="entry name" value="EGF_2"/>
    <property type="match status" value="1"/>
</dbReference>
<dbReference type="Gene3D" id="2.10.70.10">
    <property type="entry name" value="Complement Module, domain 1"/>
    <property type="match status" value="1"/>
</dbReference>
<dbReference type="SMART" id="SM00181">
    <property type="entry name" value="EGF"/>
    <property type="match status" value="3"/>
</dbReference>
<evidence type="ECO:0000256" key="7">
    <source>
        <dbReference type="SAM" id="Coils"/>
    </source>
</evidence>
<accession>A0ABQ9FI77</accession>
<dbReference type="Pfam" id="PF07645">
    <property type="entry name" value="EGF_CA"/>
    <property type="match status" value="1"/>
</dbReference>
<dbReference type="InterPro" id="IPR024731">
    <property type="entry name" value="NELL2-like_EGF"/>
</dbReference>
<dbReference type="PROSITE" id="PS01187">
    <property type="entry name" value="EGF_CA"/>
    <property type="match status" value="1"/>
</dbReference>
<dbReference type="InterPro" id="IPR049883">
    <property type="entry name" value="NOTCH1_EGF-like"/>
</dbReference>
<dbReference type="InterPro" id="IPR001881">
    <property type="entry name" value="EGF-like_Ca-bd_dom"/>
</dbReference>
<dbReference type="SMART" id="SM00179">
    <property type="entry name" value="EGF_CA"/>
    <property type="match status" value="2"/>
</dbReference>
<evidence type="ECO:0000256" key="2">
    <source>
        <dbReference type="ARBA" id="ARBA00022729"/>
    </source>
</evidence>
<evidence type="ECO:0000256" key="6">
    <source>
        <dbReference type="PROSITE-ProRule" id="PRU00076"/>
    </source>
</evidence>
<evidence type="ECO:0000259" key="9">
    <source>
        <dbReference type="PROSITE" id="PS50184"/>
    </source>
</evidence>
<keyword evidence="7" id="KW-0175">Coiled coil</keyword>
<evidence type="ECO:0000256" key="1">
    <source>
        <dbReference type="ARBA" id="ARBA00022536"/>
    </source>
</evidence>
<dbReference type="PROSITE" id="PS50184">
    <property type="entry name" value="VWFC_2"/>
    <property type="match status" value="1"/>
</dbReference>
<dbReference type="InterPro" id="IPR001007">
    <property type="entry name" value="VWF_dom"/>
</dbReference>
<keyword evidence="2" id="KW-0732">Signal</keyword>
<evidence type="ECO:0000256" key="4">
    <source>
        <dbReference type="ARBA" id="ARBA00023157"/>
    </source>
</evidence>
<dbReference type="InterPro" id="IPR000742">
    <property type="entry name" value="EGF"/>
</dbReference>
<name>A0ABQ9FI77_TEGGR</name>
<dbReference type="Pfam" id="PF00093">
    <property type="entry name" value="VWC"/>
    <property type="match status" value="1"/>
</dbReference>
<feature type="non-terminal residue" evidence="10">
    <location>
        <position position="370"/>
    </location>
</feature>
<dbReference type="Proteomes" id="UP001217089">
    <property type="component" value="Unassembled WGS sequence"/>
</dbReference>
<dbReference type="SMART" id="SM00214">
    <property type="entry name" value="VWC"/>
    <property type="match status" value="1"/>
</dbReference>
<comment type="caution">
    <text evidence="6">Lacks conserved residue(s) required for the propagation of feature annotation.</text>
</comment>
<evidence type="ECO:0000313" key="11">
    <source>
        <dbReference type="Proteomes" id="UP001217089"/>
    </source>
</evidence>
<organism evidence="10 11">
    <name type="scientific">Tegillarca granosa</name>
    <name type="common">Malaysian cockle</name>
    <name type="synonym">Anadara granosa</name>
    <dbReference type="NCBI Taxonomy" id="220873"/>
    <lineage>
        <taxon>Eukaryota</taxon>
        <taxon>Metazoa</taxon>
        <taxon>Spiralia</taxon>
        <taxon>Lophotrochozoa</taxon>
        <taxon>Mollusca</taxon>
        <taxon>Bivalvia</taxon>
        <taxon>Autobranchia</taxon>
        <taxon>Pteriomorphia</taxon>
        <taxon>Arcoida</taxon>
        <taxon>Arcoidea</taxon>
        <taxon>Arcidae</taxon>
        <taxon>Tegillarca</taxon>
    </lineage>
</organism>
<dbReference type="PROSITE" id="PS50026">
    <property type="entry name" value="EGF_3"/>
    <property type="match status" value="2"/>
</dbReference>
<sequence length="370" mass="41929">MFKVTNILPSFPIKHFEDAESRHQKVEQNLSGALQDVKIVTQSHGYLLQCPEHDTGQYAGNCPTCAQYQSLEQQVKIMYSLYQNLSKKLLQAEEKITELEKCECLKSCNQNGTMRKEGEEWQLDPCTRCLCRVYFLLNFPAICKIVHVQLLSFQSRRWKRRVYDGSDGSVECIKVDCPPVTCKHPVYRDGECCPTCNTNCYYNGKYFDHGEEHSPRKFSKLVGKYKQLKEFTISIPKLHNKQDGRMKCSRIDPEESCPPLNCSEDKVLHISGECCPVCEDVFAIRTDFCGKGHNCHENATCINRATKYACQCKQGFQGDGVHCMDIDECQAEGGKVGHHCNGNTKCVNTIGSYTCRCASGHTPSDPYSCE</sequence>
<feature type="domain" description="EGF-like" evidence="8">
    <location>
        <begin position="285"/>
        <end position="324"/>
    </location>
</feature>
<dbReference type="EMBL" id="JARBDR010000337">
    <property type="protein sequence ID" value="KAJ8315433.1"/>
    <property type="molecule type" value="Genomic_DNA"/>
</dbReference>